<dbReference type="Proteomes" id="UP000054800">
    <property type="component" value="Unassembled WGS sequence"/>
</dbReference>
<gene>
    <name evidence="2" type="ORF">RO03_08795</name>
</gene>
<accession>A0A101K6U4</accession>
<dbReference type="Pfam" id="PF01370">
    <property type="entry name" value="Epimerase"/>
    <property type="match status" value="1"/>
</dbReference>
<dbReference type="PANTHER" id="PTHR43245">
    <property type="entry name" value="BIFUNCTIONAL POLYMYXIN RESISTANCE PROTEIN ARNA"/>
    <property type="match status" value="1"/>
</dbReference>
<reference evidence="2 3" key="1">
    <citation type="submission" date="2015-10" db="EMBL/GenBank/DDBJ databases">
        <authorList>
            <person name="Gilbert D.G."/>
        </authorList>
    </citation>
    <scope>NUCLEOTIDE SEQUENCE [LARGE SCALE GENOMIC DNA]</scope>
    <source>
        <strain evidence="2 3">ChDC F311</strain>
    </source>
</reference>
<dbReference type="InterPro" id="IPR036291">
    <property type="entry name" value="NAD(P)-bd_dom_sf"/>
</dbReference>
<name>A0A101K6U4_FUSNC</name>
<comment type="caution">
    <text evidence="2">The sequence shown here is derived from an EMBL/GenBank/DDBJ whole genome shotgun (WGS) entry which is preliminary data.</text>
</comment>
<feature type="domain" description="NAD-dependent epimerase/dehydratase" evidence="1">
    <location>
        <begin position="7"/>
        <end position="205"/>
    </location>
</feature>
<dbReference type="OMA" id="PPMIYGK"/>
<evidence type="ECO:0000313" key="2">
    <source>
        <dbReference type="EMBL" id="KUL99590.1"/>
    </source>
</evidence>
<evidence type="ECO:0000259" key="1">
    <source>
        <dbReference type="Pfam" id="PF01370"/>
    </source>
</evidence>
<dbReference type="CDD" id="cd05232">
    <property type="entry name" value="UDP_G4E_4_SDR_e"/>
    <property type="match status" value="1"/>
</dbReference>
<dbReference type="RefSeq" id="WP_011015764.1">
    <property type="nucleotide sequence ID" value="NZ_CP022122.1"/>
</dbReference>
<evidence type="ECO:0000313" key="3">
    <source>
        <dbReference type="Proteomes" id="UP000054800"/>
    </source>
</evidence>
<protein>
    <submittedName>
        <fullName evidence="2">UDP-N-acetylenolpyruvoylglucosamine reductase</fullName>
    </submittedName>
</protein>
<organism evidence="2 3">
    <name type="scientific">Fusobacterium nucleatum subsp. nucleatum</name>
    <dbReference type="NCBI Taxonomy" id="76856"/>
    <lineage>
        <taxon>Bacteria</taxon>
        <taxon>Fusobacteriati</taxon>
        <taxon>Fusobacteriota</taxon>
        <taxon>Fusobacteriia</taxon>
        <taxon>Fusobacteriales</taxon>
        <taxon>Fusobacteriaceae</taxon>
        <taxon>Fusobacterium</taxon>
    </lineage>
</organism>
<dbReference type="EMBL" id="LMVH01000001">
    <property type="protein sequence ID" value="KUL99590.1"/>
    <property type="molecule type" value="Genomic_DNA"/>
</dbReference>
<proteinExistence type="predicted"/>
<dbReference type="GeneID" id="79782629"/>
<dbReference type="Gene3D" id="3.40.50.720">
    <property type="entry name" value="NAD(P)-binding Rossmann-like Domain"/>
    <property type="match status" value="1"/>
</dbReference>
<dbReference type="InterPro" id="IPR050177">
    <property type="entry name" value="Lipid_A_modif_metabolic_enz"/>
</dbReference>
<dbReference type="SUPFAM" id="SSF51735">
    <property type="entry name" value="NAD(P)-binding Rossmann-fold domains"/>
    <property type="match status" value="1"/>
</dbReference>
<dbReference type="InterPro" id="IPR001509">
    <property type="entry name" value="Epimerase_deHydtase"/>
</dbReference>
<dbReference type="PANTHER" id="PTHR43245:SF58">
    <property type="entry name" value="BLL5923 PROTEIN"/>
    <property type="match status" value="1"/>
</dbReference>
<sequence>MKKINLMITGASGFIGSNFIDKYKNEYNIIPVDLLKEKPENLSFDGVDCILHLAALVHQMKGAAKEKYFEVNTELTRRIAEKAKIEGVKHFVFYSTVKVYGYDGDLKNHNYVLNELSECNPKNDPYGESKWEAEKILKKLENDNFRVAIIRPPMVYGKGVKGNMESLIKLIKKSPILPFKYDKNKRSLVNINNLLYLTYLVINQQAQGIFLPLDEKNLSLKEIFEGIEEAIGIRRVNIRLFKPLFWMLTKLKPKIMLRLYGSLQFNNEKTKSEINYLPIISYKNGIKEAI</sequence>
<dbReference type="AlphaFoldDB" id="A0A101K6U4"/>